<dbReference type="EMBL" id="CP002457">
    <property type="protein sequence ID" value="ADV56316.1"/>
    <property type="molecule type" value="Genomic_DNA"/>
</dbReference>
<reference evidence="2 3" key="1">
    <citation type="submission" date="2011-01" db="EMBL/GenBank/DDBJ databases">
        <title>Complete sequence of Shewanella putrefaciens 200.</title>
        <authorList>
            <consortium name="US DOE Joint Genome Institute"/>
            <person name="Lucas S."/>
            <person name="Copeland A."/>
            <person name="Lapidus A."/>
            <person name="Cheng J.-F."/>
            <person name="Bruce D."/>
            <person name="Goodwin L."/>
            <person name="Pitluck S."/>
            <person name="Munk A.C."/>
            <person name="Detter J.C."/>
            <person name="Han C."/>
            <person name="Tapia R."/>
            <person name="Land M."/>
            <person name="Hauser L."/>
            <person name="Chang Y.-J."/>
            <person name="Jeffries C."/>
            <person name="Kyrpides N."/>
            <person name="Ivanova N."/>
            <person name="Mikhailova N."/>
            <person name="Kolker E."/>
            <person name="Lawrence C."/>
            <person name="McCue L.A."/>
            <person name="DiChristina T."/>
            <person name="Nealson K."/>
            <person name="Fredrickson J.K."/>
            <person name="Woyke T."/>
        </authorList>
    </citation>
    <scope>NUCLEOTIDE SEQUENCE [LARGE SCALE GENOMIC DNA]</scope>
    <source>
        <strain evidence="2 3">200</strain>
    </source>
</reference>
<proteinExistence type="predicted"/>
<evidence type="ECO:0000313" key="1">
    <source>
        <dbReference type="EMBL" id="ADV56076.1"/>
    </source>
</evidence>
<dbReference type="KEGG" id="shp:Sput200_3957"/>
<sequence>MISIPDLVIARLKPVFSDVEGLMALGDLQDKNVPRQKLFVLDLQERVGQLVEGMGLYRHTIATTIGVLLVVPARNNAQPDVIAQRQQIRSLLYGWEPHADYTPLYLGGGQLQPSRPGTVAWLDKFTTEYTEDALGV</sequence>
<dbReference type="InterPro" id="IPR056912">
    <property type="entry name" value="Phage_JBD30_tail_term-like"/>
</dbReference>
<dbReference type="HOGENOM" id="CLU_1874018_0_0_6"/>
<dbReference type="PATRIC" id="fig|399804.5.peg.3827"/>
<dbReference type="OrthoDB" id="6263137at2"/>
<evidence type="ECO:0000313" key="2">
    <source>
        <dbReference type="EMBL" id="ADV56316.1"/>
    </source>
</evidence>
<gene>
    <name evidence="1" type="ordered locus">Sput200_3697</name>
    <name evidence="2" type="ordered locus">Sput200_3957</name>
</gene>
<accession>E6XHP1</accession>
<dbReference type="AlphaFoldDB" id="E6XHP1"/>
<dbReference type="KEGG" id="shp:Sput200_3697"/>
<dbReference type="Proteomes" id="UP000008209">
    <property type="component" value="Chromosome"/>
</dbReference>
<evidence type="ECO:0000313" key="3">
    <source>
        <dbReference type="Proteomes" id="UP000008209"/>
    </source>
</evidence>
<dbReference type="Pfam" id="PF23840">
    <property type="entry name" value="Phage_tail_terminator"/>
    <property type="match status" value="1"/>
</dbReference>
<dbReference type="EMBL" id="CP002457">
    <property type="protein sequence ID" value="ADV56076.1"/>
    <property type="molecule type" value="Genomic_DNA"/>
</dbReference>
<protein>
    <submittedName>
        <fullName evidence="2">Uncharacterized protein</fullName>
    </submittedName>
</protein>
<name>E6XHP1_SHEP2</name>
<organism evidence="2 3">
    <name type="scientific">Shewanella putrefaciens (strain 200)</name>
    <dbReference type="NCBI Taxonomy" id="399804"/>
    <lineage>
        <taxon>Bacteria</taxon>
        <taxon>Pseudomonadati</taxon>
        <taxon>Pseudomonadota</taxon>
        <taxon>Gammaproteobacteria</taxon>
        <taxon>Alteromonadales</taxon>
        <taxon>Shewanellaceae</taxon>
        <taxon>Shewanella</taxon>
    </lineage>
</organism>